<comment type="catalytic activity">
    <reaction evidence="7">
        <text>a peptidoglycan chain = a peptidoglycan chain with N-acetyl-1,6-anhydromuramyl-[peptide] at the reducing end + a peptidoglycan chain with N-acetylglucosamine at the non-reducing end.</text>
        <dbReference type="EC" id="4.2.2.29"/>
    </reaction>
</comment>
<dbReference type="GO" id="GO:0008932">
    <property type="term" value="F:lytic endotransglycosylase activity"/>
    <property type="evidence" value="ECO:0007669"/>
    <property type="project" value="UniProtKB-UniRule"/>
</dbReference>
<evidence type="ECO:0000256" key="4">
    <source>
        <dbReference type="ARBA" id="ARBA00023136"/>
    </source>
</evidence>
<evidence type="ECO:0000313" key="8">
    <source>
        <dbReference type="EMBL" id="SCB95495.1"/>
    </source>
</evidence>
<evidence type="ECO:0000256" key="6">
    <source>
        <dbReference type="ARBA" id="ARBA00023316"/>
    </source>
</evidence>
<evidence type="ECO:0000256" key="7">
    <source>
        <dbReference type="HAMAP-Rule" id="MF_02065"/>
    </source>
</evidence>
<keyword evidence="1 7" id="KW-1003">Cell membrane</keyword>
<dbReference type="STRING" id="1505725.GA0061074_10619"/>
<feature type="transmembrane region" description="Helical" evidence="7">
    <location>
        <begin position="20"/>
        <end position="41"/>
    </location>
</feature>
<dbReference type="GO" id="GO:0071555">
    <property type="term" value="P:cell wall organization"/>
    <property type="evidence" value="ECO:0007669"/>
    <property type="project" value="UniProtKB-KW"/>
</dbReference>
<keyword evidence="6 7" id="KW-0961">Cell wall biogenesis/degradation</keyword>
<organism evidence="8 9">
    <name type="scientific">Weissella bombi</name>
    <dbReference type="NCBI Taxonomy" id="1505725"/>
    <lineage>
        <taxon>Bacteria</taxon>
        <taxon>Bacillati</taxon>
        <taxon>Bacillota</taxon>
        <taxon>Bacilli</taxon>
        <taxon>Lactobacillales</taxon>
        <taxon>Lactobacillaceae</taxon>
        <taxon>Weissella</taxon>
    </lineage>
</organism>
<proteinExistence type="inferred from homology"/>
<keyword evidence="5 7" id="KW-0456">Lyase</keyword>
<accession>A0A1C4ALM8</accession>
<feature type="site" description="Important for catalytic activity" evidence="7">
    <location>
        <position position="256"/>
    </location>
</feature>
<evidence type="ECO:0000256" key="5">
    <source>
        <dbReference type="ARBA" id="ARBA00023239"/>
    </source>
</evidence>
<dbReference type="Pfam" id="PF02618">
    <property type="entry name" value="YceG"/>
    <property type="match status" value="1"/>
</dbReference>
<dbReference type="InterPro" id="IPR003770">
    <property type="entry name" value="MLTG-like"/>
</dbReference>
<dbReference type="GO" id="GO:0009252">
    <property type="term" value="P:peptidoglycan biosynthetic process"/>
    <property type="evidence" value="ECO:0007669"/>
    <property type="project" value="UniProtKB-UniRule"/>
</dbReference>
<dbReference type="OrthoDB" id="9814591at2"/>
<comment type="function">
    <text evidence="7">Functions as a peptidoglycan terminase that cleaves nascent peptidoglycan strands endolytically to terminate their elongation.</text>
</comment>
<dbReference type="CDD" id="cd08010">
    <property type="entry name" value="MltG_like"/>
    <property type="match status" value="1"/>
</dbReference>
<keyword evidence="9" id="KW-1185">Reference proteome</keyword>
<keyword evidence="4 7" id="KW-0472">Membrane</keyword>
<dbReference type="EMBL" id="FMAO01000006">
    <property type="protein sequence ID" value="SCB95495.1"/>
    <property type="molecule type" value="Genomic_DNA"/>
</dbReference>
<comment type="subcellular location">
    <subcellularLocation>
        <location evidence="7">Cell membrane</location>
        <topology evidence="7">Single-pass membrane protein</topology>
    </subcellularLocation>
</comment>
<keyword evidence="3 7" id="KW-1133">Transmembrane helix</keyword>
<dbReference type="GO" id="GO:0005886">
    <property type="term" value="C:plasma membrane"/>
    <property type="evidence" value="ECO:0007669"/>
    <property type="project" value="UniProtKB-SubCell"/>
</dbReference>
<evidence type="ECO:0000256" key="3">
    <source>
        <dbReference type="ARBA" id="ARBA00022989"/>
    </source>
</evidence>
<dbReference type="EC" id="4.2.2.29" evidence="7"/>
<reference evidence="9" key="1">
    <citation type="submission" date="2016-08" db="EMBL/GenBank/DDBJ databases">
        <authorList>
            <person name="Varghese N."/>
            <person name="Submissions Spin"/>
        </authorList>
    </citation>
    <scope>NUCLEOTIDE SEQUENCE [LARGE SCALE GENOMIC DNA]</scope>
    <source>
        <strain evidence="9">R-53094</strain>
    </source>
</reference>
<dbReference type="Gene3D" id="3.30.1490.480">
    <property type="entry name" value="Endolytic murein transglycosylase"/>
    <property type="match status" value="1"/>
</dbReference>
<dbReference type="AlphaFoldDB" id="A0A1C4ALM8"/>
<keyword evidence="2 7" id="KW-0812">Transmembrane</keyword>
<evidence type="ECO:0000313" key="9">
    <source>
        <dbReference type="Proteomes" id="UP000199268"/>
    </source>
</evidence>
<protein>
    <recommendedName>
        <fullName evidence="7">Endolytic murein transglycosylase</fullName>
        <ecNumber evidence="7">4.2.2.29</ecNumber>
    </recommendedName>
    <alternativeName>
        <fullName evidence="7">Peptidoglycan lytic transglycosylase</fullName>
    </alternativeName>
    <alternativeName>
        <fullName evidence="7">Peptidoglycan polymerization terminase</fullName>
    </alternativeName>
</protein>
<name>A0A1C4ALM8_9LACO</name>
<dbReference type="PANTHER" id="PTHR30518:SF2">
    <property type="entry name" value="ENDOLYTIC MUREIN TRANSGLYCOSYLASE"/>
    <property type="match status" value="1"/>
</dbReference>
<evidence type="ECO:0000256" key="2">
    <source>
        <dbReference type="ARBA" id="ARBA00022692"/>
    </source>
</evidence>
<gene>
    <name evidence="7" type="primary">mltG</name>
    <name evidence="8" type="ORF">GA0061074_10619</name>
</gene>
<dbReference type="NCBIfam" id="TIGR00247">
    <property type="entry name" value="endolytic transglycosylase MltG"/>
    <property type="match status" value="1"/>
</dbReference>
<dbReference type="HAMAP" id="MF_02065">
    <property type="entry name" value="MltG"/>
    <property type="match status" value="1"/>
</dbReference>
<dbReference type="Proteomes" id="UP000199268">
    <property type="component" value="Unassembled WGS sequence"/>
</dbReference>
<dbReference type="RefSeq" id="WP_092462498.1">
    <property type="nucleotide sequence ID" value="NZ_BJEE01000001.1"/>
</dbReference>
<evidence type="ECO:0000256" key="1">
    <source>
        <dbReference type="ARBA" id="ARBA00022475"/>
    </source>
</evidence>
<dbReference type="PANTHER" id="PTHR30518">
    <property type="entry name" value="ENDOLYTIC MUREIN TRANSGLYCOSYLASE"/>
    <property type="match status" value="1"/>
</dbReference>
<comment type="similarity">
    <text evidence="7">Belongs to the transglycosylase MltG family.</text>
</comment>
<sequence>MNNGNHRGRQKRSRRGTGRIIVMIIILLAIVAGGVSFVIHYQDSRDYSALNTQDKKSKQVKIKDDANVDEIADKLDNAKLLRSKSAFKHYVAAKNISDLKSGYYLFAPSDTVAQIVKTLQHGGASAPLNNQATITVREGETIDDIATDVNNKTKFSRADFLKAVNDKAFFNRLKAAYPGLLDSEASSKQVKDIRYRLEGYLYPATYNWKDANNVRELVNQMVAQSYLQLKDRFKSVKESGLTVHEVLTLASLVEREGVDQTSRQTIAGVFLNRVDDKMPLQSDVATKYAMKTKKTNLSNKDVQSKNPYNLYRYSGYGPGPFNNPSLESIDAVLNPIDRDKHYLYFVANLKTGKVYYSANYDEHLGKTGDVQDTNDAVGSADNN</sequence>